<dbReference type="OrthoDB" id="6485757at2"/>
<proteinExistence type="predicted"/>
<dbReference type="AlphaFoldDB" id="A0A502GLH9"/>
<evidence type="ECO:0000256" key="3">
    <source>
        <dbReference type="ARBA" id="ARBA00022692"/>
    </source>
</evidence>
<name>A0A502GLH9_9GAMM</name>
<dbReference type="Pfam" id="PF13974">
    <property type="entry name" value="YebO"/>
    <property type="match status" value="1"/>
</dbReference>
<dbReference type="Proteomes" id="UP000317663">
    <property type="component" value="Unassembled WGS sequence"/>
</dbReference>
<sequence>MFDLAMGQSSLASLVLCVLFVLLFLLLWFVVNRASVRANQQIQLLQEIADHQRQQTELLKILAGQVEGQAPVELMDDDSALSLRGFIPER</sequence>
<dbReference type="InterPro" id="IPR025594">
    <property type="entry name" value="YebO"/>
</dbReference>
<gene>
    <name evidence="6" type="ORF">EAH77_09605</name>
</gene>
<evidence type="ECO:0000313" key="7">
    <source>
        <dbReference type="Proteomes" id="UP000317663"/>
    </source>
</evidence>
<keyword evidence="2" id="KW-1003">Cell membrane</keyword>
<comment type="subcellular location">
    <subcellularLocation>
        <location evidence="1">Cell membrane</location>
        <topology evidence="1">Single-pass membrane protein</topology>
    </subcellularLocation>
</comment>
<evidence type="ECO:0008006" key="8">
    <source>
        <dbReference type="Google" id="ProtNLM"/>
    </source>
</evidence>
<evidence type="ECO:0000256" key="5">
    <source>
        <dbReference type="ARBA" id="ARBA00023136"/>
    </source>
</evidence>
<keyword evidence="3" id="KW-0812">Transmembrane</keyword>
<evidence type="ECO:0000256" key="2">
    <source>
        <dbReference type="ARBA" id="ARBA00022475"/>
    </source>
</evidence>
<dbReference type="EMBL" id="RCZD01000004">
    <property type="protein sequence ID" value="TPG62724.1"/>
    <property type="molecule type" value="Genomic_DNA"/>
</dbReference>
<organism evidence="6 7">
    <name type="scientific">Ewingella americana</name>
    <dbReference type="NCBI Taxonomy" id="41202"/>
    <lineage>
        <taxon>Bacteria</taxon>
        <taxon>Pseudomonadati</taxon>
        <taxon>Pseudomonadota</taxon>
        <taxon>Gammaproteobacteria</taxon>
        <taxon>Enterobacterales</taxon>
        <taxon>Yersiniaceae</taxon>
        <taxon>Ewingella</taxon>
    </lineage>
</organism>
<comment type="caution">
    <text evidence="6">The sequence shown here is derived from an EMBL/GenBank/DDBJ whole genome shotgun (WGS) entry which is preliminary data.</text>
</comment>
<evidence type="ECO:0000256" key="1">
    <source>
        <dbReference type="ARBA" id="ARBA00004162"/>
    </source>
</evidence>
<accession>A0A502GLH9</accession>
<protein>
    <recommendedName>
        <fullName evidence="8">YebO family protein</fullName>
    </recommendedName>
</protein>
<evidence type="ECO:0000256" key="4">
    <source>
        <dbReference type="ARBA" id="ARBA00022989"/>
    </source>
</evidence>
<reference evidence="6 7" key="1">
    <citation type="journal article" date="2019" name="Environ. Microbiol.">
        <title>Species interactions and distinct microbial communities in high Arctic permafrost affected cryosols are associated with the CH4 and CO2 gas fluxes.</title>
        <authorList>
            <person name="Altshuler I."/>
            <person name="Hamel J."/>
            <person name="Turney S."/>
            <person name="Magnuson E."/>
            <person name="Levesque R."/>
            <person name="Greer C."/>
            <person name="Whyte L.G."/>
        </authorList>
    </citation>
    <scope>NUCLEOTIDE SEQUENCE [LARGE SCALE GENOMIC DNA]</scope>
    <source>
        <strain evidence="6 7">E4</strain>
    </source>
</reference>
<keyword evidence="7" id="KW-1185">Reference proteome</keyword>
<keyword evidence="5" id="KW-0472">Membrane</keyword>
<evidence type="ECO:0000313" key="6">
    <source>
        <dbReference type="EMBL" id="TPG62724.1"/>
    </source>
</evidence>
<dbReference type="GO" id="GO:0005886">
    <property type="term" value="C:plasma membrane"/>
    <property type="evidence" value="ECO:0007669"/>
    <property type="project" value="UniProtKB-SubCell"/>
</dbReference>
<dbReference type="RefSeq" id="WP_140472033.1">
    <property type="nucleotide sequence ID" value="NZ_RCZD01000004.1"/>
</dbReference>
<keyword evidence="4" id="KW-1133">Transmembrane helix</keyword>